<protein>
    <submittedName>
        <fullName evidence="1">Uncharacterized protein</fullName>
    </submittedName>
</protein>
<organism evidence="1 2">
    <name type="scientific">Mauremys mutica</name>
    <name type="common">yellowpond turtle</name>
    <dbReference type="NCBI Taxonomy" id="74926"/>
    <lineage>
        <taxon>Eukaryota</taxon>
        <taxon>Metazoa</taxon>
        <taxon>Chordata</taxon>
        <taxon>Craniata</taxon>
        <taxon>Vertebrata</taxon>
        <taxon>Euteleostomi</taxon>
        <taxon>Archelosauria</taxon>
        <taxon>Testudinata</taxon>
        <taxon>Testudines</taxon>
        <taxon>Cryptodira</taxon>
        <taxon>Durocryptodira</taxon>
        <taxon>Testudinoidea</taxon>
        <taxon>Geoemydidae</taxon>
        <taxon>Geoemydinae</taxon>
        <taxon>Mauremys</taxon>
    </lineage>
</organism>
<evidence type="ECO:0000313" key="2">
    <source>
        <dbReference type="Proteomes" id="UP000827986"/>
    </source>
</evidence>
<sequence>MNHLVSGQQGADKTQAHFGKELPAPCYLLARDQDLLDPTTPLLCELATPDVFLMETASLRNIDSVPSLWHKHIQVRDTTYNTDVSDSEKAHLLCRVDGTITKPSEEWVGGSPLTLHNAAML</sequence>
<dbReference type="EMBL" id="JAHDVG010000464">
    <property type="protein sequence ID" value="KAH1185036.1"/>
    <property type="molecule type" value="Genomic_DNA"/>
</dbReference>
<gene>
    <name evidence="1" type="ORF">KIL84_012977</name>
</gene>
<proteinExistence type="predicted"/>
<dbReference type="Proteomes" id="UP000827986">
    <property type="component" value="Unassembled WGS sequence"/>
</dbReference>
<keyword evidence="2" id="KW-1185">Reference proteome</keyword>
<name>A0A9D3XS04_9SAUR</name>
<evidence type="ECO:0000313" key="1">
    <source>
        <dbReference type="EMBL" id="KAH1185036.1"/>
    </source>
</evidence>
<dbReference type="AlphaFoldDB" id="A0A9D3XS04"/>
<accession>A0A9D3XS04</accession>
<comment type="caution">
    <text evidence="1">The sequence shown here is derived from an EMBL/GenBank/DDBJ whole genome shotgun (WGS) entry which is preliminary data.</text>
</comment>
<reference evidence="1" key="1">
    <citation type="submission" date="2021-09" db="EMBL/GenBank/DDBJ databases">
        <title>The genome of Mauremys mutica provides insights into the evolution of semi-aquatic lifestyle.</title>
        <authorList>
            <person name="Gong S."/>
            <person name="Gao Y."/>
        </authorList>
    </citation>
    <scope>NUCLEOTIDE SEQUENCE</scope>
    <source>
        <strain evidence="1">MM-2020</strain>
        <tissue evidence="1">Muscle</tissue>
    </source>
</reference>